<gene>
    <name evidence="1" type="ORF">GARC_0652</name>
</gene>
<accession>K6YLW3</accession>
<evidence type="ECO:0008006" key="3">
    <source>
        <dbReference type="Google" id="ProtNLM"/>
    </source>
</evidence>
<name>K6YLW3_9ALTE</name>
<dbReference type="AlphaFoldDB" id="K6YLW3"/>
<dbReference type="OrthoDB" id="1419830at2"/>
<protein>
    <recommendedName>
        <fullName evidence="3">Lipoprotein</fullName>
    </recommendedName>
</protein>
<reference evidence="1 2" key="1">
    <citation type="journal article" date="2017" name="Antonie Van Leeuwenhoek">
        <title>Rhizobium rhizosphaerae sp. nov., a novel species isolated from rice rhizosphere.</title>
        <authorList>
            <person name="Zhao J.J."/>
            <person name="Zhang J."/>
            <person name="Zhang R.J."/>
            <person name="Zhang C.W."/>
            <person name="Yin H.Q."/>
            <person name="Zhang X.X."/>
        </authorList>
    </citation>
    <scope>NUCLEOTIDE SEQUENCE [LARGE SCALE GENOMIC DNA]</scope>
    <source>
        <strain evidence="1 2">BSs20135</strain>
    </source>
</reference>
<evidence type="ECO:0000313" key="2">
    <source>
        <dbReference type="Proteomes" id="UP000006327"/>
    </source>
</evidence>
<dbReference type="eggNOG" id="ENOG50300Z0">
    <property type="taxonomic scope" value="Bacteria"/>
</dbReference>
<organism evidence="1 2">
    <name type="scientific">Paraglaciecola arctica BSs20135</name>
    <dbReference type="NCBI Taxonomy" id="493475"/>
    <lineage>
        <taxon>Bacteria</taxon>
        <taxon>Pseudomonadati</taxon>
        <taxon>Pseudomonadota</taxon>
        <taxon>Gammaproteobacteria</taxon>
        <taxon>Alteromonadales</taxon>
        <taxon>Alteromonadaceae</taxon>
        <taxon>Paraglaciecola</taxon>
    </lineage>
</organism>
<proteinExistence type="predicted"/>
<dbReference type="EMBL" id="BAEO01000009">
    <property type="protein sequence ID" value="GAC17633.1"/>
    <property type="molecule type" value="Genomic_DNA"/>
</dbReference>
<keyword evidence="2" id="KW-1185">Reference proteome</keyword>
<dbReference type="STRING" id="493475.GARC_0652"/>
<dbReference type="PROSITE" id="PS51257">
    <property type="entry name" value="PROKAR_LIPOPROTEIN"/>
    <property type="match status" value="1"/>
</dbReference>
<evidence type="ECO:0000313" key="1">
    <source>
        <dbReference type="EMBL" id="GAC17633.1"/>
    </source>
</evidence>
<dbReference type="RefSeq" id="WP_007616617.1">
    <property type="nucleotide sequence ID" value="NZ_BAEO01000009.1"/>
</dbReference>
<comment type="caution">
    <text evidence="1">The sequence shown here is derived from an EMBL/GenBank/DDBJ whole genome shotgun (WGS) entry which is preliminary data.</text>
</comment>
<dbReference type="Proteomes" id="UP000006327">
    <property type="component" value="Unassembled WGS sequence"/>
</dbReference>
<sequence>MKQIMLLILMTFIVMGCSSNYHRVDPVVTPINTPQEGETATANIGDNILLQATYYTFDAIELRQELSRNFGCHNATAGWYIKTSTDSDFDYYSPAPKTRDGGHFYIAGGLCLGWVDAIKRERDTGDLCLRNNSVRDLCDDDDDFNLTTLELLHLNSIQKSLIYNGMVGNKVLFAYREFSHQSNATHYSNNVEYDLNESNVIGYKGAKIEILEATNRYLRYRVIKHLAH</sequence>